<keyword evidence="3 7" id="KW-0479">Metal-binding</keyword>
<dbReference type="InterPro" id="IPR017972">
    <property type="entry name" value="Cyt_P450_CS"/>
</dbReference>
<dbReference type="InterPro" id="IPR001128">
    <property type="entry name" value="Cyt_P450"/>
</dbReference>
<dbReference type="Gene3D" id="1.10.630.10">
    <property type="entry name" value="Cytochrome P450"/>
    <property type="match status" value="1"/>
</dbReference>
<comment type="similarity">
    <text evidence="1 8">Belongs to the cytochrome P450 family.</text>
</comment>
<organism evidence="9 10">
    <name type="scientific">Cinnamomum micranthum f. kanehirae</name>
    <dbReference type="NCBI Taxonomy" id="337451"/>
    <lineage>
        <taxon>Eukaryota</taxon>
        <taxon>Viridiplantae</taxon>
        <taxon>Streptophyta</taxon>
        <taxon>Embryophyta</taxon>
        <taxon>Tracheophyta</taxon>
        <taxon>Spermatophyta</taxon>
        <taxon>Magnoliopsida</taxon>
        <taxon>Magnoliidae</taxon>
        <taxon>Laurales</taxon>
        <taxon>Lauraceae</taxon>
        <taxon>Cinnamomum</taxon>
    </lineage>
</organism>
<keyword evidence="6 8" id="KW-0503">Monooxygenase</keyword>
<reference evidence="9 10" key="1">
    <citation type="journal article" date="2019" name="Nat. Plants">
        <title>Stout camphor tree genome fills gaps in understanding of flowering plant genome evolution.</title>
        <authorList>
            <person name="Chaw S.M."/>
            <person name="Liu Y.C."/>
            <person name="Wu Y.W."/>
            <person name="Wang H.Y."/>
            <person name="Lin C.I."/>
            <person name="Wu C.S."/>
            <person name="Ke H.M."/>
            <person name="Chang L.Y."/>
            <person name="Hsu C.Y."/>
            <person name="Yang H.T."/>
            <person name="Sudianto E."/>
            <person name="Hsu M.H."/>
            <person name="Wu K.P."/>
            <person name="Wang L.N."/>
            <person name="Leebens-Mack J.H."/>
            <person name="Tsai I.J."/>
        </authorList>
    </citation>
    <scope>NUCLEOTIDE SEQUENCE [LARGE SCALE GENOMIC DNA]</scope>
    <source>
        <strain evidence="10">cv. Chaw 1501</strain>
        <tissue evidence="9">Young leaves</tissue>
    </source>
</reference>
<dbReference type="Pfam" id="PF00067">
    <property type="entry name" value="p450"/>
    <property type="match status" value="1"/>
</dbReference>
<dbReference type="GO" id="GO:0016705">
    <property type="term" value="F:oxidoreductase activity, acting on paired donors, with incorporation or reduction of molecular oxygen"/>
    <property type="evidence" value="ECO:0007669"/>
    <property type="project" value="InterPro"/>
</dbReference>
<dbReference type="AlphaFoldDB" id="A0A3S4NR33"/>
<dbReference type="STRING" id="337451.A0A3S4NR33"/>
<accession>A0A3S4NR33</accession>
<evidence type="ECO:0000313" key="9">
    <source>
        <dbReference type="EMBL" id="RWR80491.1"/>
    </source>
</evidence>
<sequence length="634" mass="71429">MHDSAIKGPLPMMGQSDYKKQGESRIRSNLNCMENFSTLVLSMFIVVQMTLERLQMKIRRSLSRHISFKLLTVAILLVFSSFKRQGSVGLFKGNGTAVVGLTSILLRPTRPTTALLLFGSFLFFLLQFRTEKHKDQKSPPLPPGPMPWPIVGNLIKLVMNKPAFRWILRLMKEMNTEIACIKLGNVHVIPVTSPEIGREFLKKHDAIFASRPLTMASEYLSRGYLSAATAPLGDQWKKMRRVVANEVLGPARLKWLVNKRVEEADNLVGYLYNQCRSSRVGDGAVVNVRVATRQYSGNVIRKMMFNQRYFGMGHSDGGPGVEEEEHVEALFTMLSLLYAFCVSDYMSVLRRLDLDGHEKILKKAMKVVNKYHEPIIDGRIKKWRSGADGRVRKEPEDLLDILISVQDTDGKPLLTPEEIKAQVVELMFATVDNPSNAAEWAMAEMLNQPEVLKKAVEELDSVVGRERLVQESDFHRLNYIKACAREAFRLHPIAPFNLPHVSTADSTVAGYFIPKGSHVILSRIGLGRNPRIWDDPLRFNPERHLMDGSAEVELAERDLRFISFSTGRRGCMGAPLGSAMTVMLLARLLQGFTWSVPEGESMIDLTESTHDLFLAKPLCANASPRMPSHLYPKI</sequence>
<evidence type="ECO:0000256" key="6">
    <source>
        <dbReference type="ARBA" id="ARBA00023033"/>
    </source>
</evidence>
<evidence type="ECO:0000313" key="10">
    <source>
        <dbReference type="Proteomes" id="UP000283530"/>
    </source>
</evidence>
<name>A0A3S4NR33_9MAGN</name>
<dbReference type="InterPro" id="IPR036396">
    <property type="entry name" value="Cyt_P450_sf"/>
</dbReference>
<dbReference type="PRINTS" id="PR00463">
    <property type="entry name" value="EP450I"/>
</dbReference>
<evidence type="ECO:0000256" key="8">
    <source>
        <dbReference type="RuleBase" id="RU000461"/>
    </source>
</evidence>
<dbReference type="FunFam" id="1.10.630.10:FF:000037">
    <property type="entry name" value="Cytochrome P450 9"/>
    <property type="match status" value="1"/>
</dbReference>
<dbReference type="GO" id="GO:0044550">
    <property type="term" value="P:secondary metabolite biosynthetic process"/>
    <property type="evidence" value="ECO:0007669"/>
    <property type="project" value="UniProtKB-ARBA"/>
</dbReference>
<dbReference type="PANTHER" id="PTHR47944:SF4">
    <property type="entry name" value="OS09G0441700 PROTEIN"/>
    <property type="match status" value="1"/>
</dbReference>
<dbReference type="Proteomes" id="UP000283530">
    <property type="component" value="Unassembled WGS sequence"/>
</dbReference>
<dbReference type="SUPFAM" id="SSF48264">
    <property type="entry name" value="Cytochrome P450"/>
    <property type="match status" value="1"/>
</dbReference>
<dbReference type="GO" id="GO:0020037">
    <property type="term" value="F:heme binding"/>
    <property type="evidence" value="ECO:0007669"/>
    <property type="project" value="InterPro"/>
</dbReference>
<evidence type="ECO:0000256" key="2">
    <source>
        <dbReference type="ARBA" id="ARBA00022617"/>
    </source>
</evidence>
<evidence type="ECO:0000256" key="1">
    <source>
        <dbReference type="ARBA" id="ARBA00010617"/>
    </source>
</evidence>
<keyword evidence="4 8" id="KW-0560">Oxidoreductase</keyword>
<comment type="caution">
    <text evidence="9">The sequence shown here is derived from an EMBL/GenBank/DDBJ whole genome shotgun (WGS) entry which is preliminary data.</text>
</comment>
<dbReference type="GO" id="GO:0004497">
    <property type="term" value="F:monooxygenase activity"/>
    <property type="evidence" value="ECO:0007669"/>
    <property type="project" value="UniProtKB-KW"/>
</dbReference>
<evidence type="ECO:0000256" key="7">
    <source>
        <dbReference type="PIRSR" id="PIRSR602401-1"/>
    </source>
</evidence>
<feature type="binding site" description="axial binding residue" evidence="7">
    <location>
        <position position="571"/>
    </location>
    <ligand>
        <name>heme</name>
        <dbReference type="ChEBI" id="CHEBI:30413"/>
    </ligand>
    <ligandPart>
        <name>Fe</name>
        <dbReference type="ChEBI" id="CHEBI:18248"/>
    </ligandPart>
</feature>
<proteinExistence type="inferred from homology"/>
<keyword evidence="10" id="KW-1185">Reference proteome</keyword>
<evidence type="ECO:0000256" key="3">
    <source>
        <dbReference type="ARBA" id="ARBA00022723"/>
    </source>
</evidence>
<protein>
    <submittedName>
        <fullName evidence="9">Cytochrome P450</fullName>
    </submittedName>
</protein>
<dbReference type="PROSITE" id="PS00086">
    <property type="entry name" value="CYTOCHROME_P450"/>
    <property type="match status" value="1"/>
</dbReference>
<keyword evidence="2 7" id="KW-0349">Heme</keyword>
<evidence type="ECO:0000256" key="5">
    <source>
        <dbReference type="ARBA" id="ARBA00023004"/>
    </source>
</evidence>
<dbReference type="OrthoDB" id="2789670at2759"/>
<dbReference type="GO" id="GO:0005506">
    <property type="term" value="F:iron ion binding"/>
    <property type="evidence" value="ECO:0007669"/>
    <property type="project" value="InterPro"/>
</dbReference>
<comment type="cofactor">
    <cofactor evidence="7">
        <name>heme</name>
        <dbReference type="ChEBI" id="CHEBI:30413"/>
    </cofactor>
</comment>
<dbReference type="EMBL" id="QPKB01000003">
    <property type="protein sequence ID" value="RWR80491.1"/>
    <property type="molecule type" value="Genomic_DNA"/>
</dbReference>
<keyword evidence="5 7" id="KW-0408">Iron</keyword>
<dbReference type="PANTHER" id="PTHR47944">
    <property type="entry name" value="CYTOCHROME P450 98A9"/>
    <property type="match status" value="1"/>
</dbReference>
<gene>
    <name evidence="9" type="ORF">CKAN_00913300</name>
</gene>
<dbReference type="InterPro" id="IPR002401">
    <property type="entry name" value="Cyt_P450_E_grp-I"/>
</dbReference>
<evidence type="ECO:0000256" key="4">
    <source>
        <dbReference type="ARBA" id="ARBA00023002"/>
    </source>
</evidence>